<comment type="caution">
    <text evidence="3">The sequence shown here is derived from an EMBL/GenBank/DDBJ whole genome shotgun (WGS) entry which is preliminary data.</text>
</comment>
<dbReference type="AlphaFoldDB" id="A0A399JFL5"/>
<evidence type="ECO:0000313" key="4">
    <source>
        <dbReference type="Proteomes" id="UP000265419"/>
    </source>
</evidence>
<proteinExistence type="predicted"/>
<accession>A0A399JFL5</accession>
<name>A0A399JFL5_9MICC</name>
<protein>
    <submittedName>
        <fullName evidence="3">DNA-binding protein</fullName>
    </submittedName>
</protein>
<keyword evidence="4" id="KW-1185">Reference proteome</keyword>
<feature type="domain" description="Helix-turn-helix" evidence="2">
    <location>
        <begin position="96"/>
        <end position="145"/>
    </location>
</feature>
<reference evidence="3 4" key="1">
    <citation type="submission" date="2018-07" db="EMBL/GenBank/DDBJ databases">
        <title>Arthrobacter sp. nov., isolated from raw cow's milk with high bacterial count.</title>
        <authorList>
            <person name="Hahne J."/>
            <person name="Isele D."/>
            <person name="Lipski A."/>
        </authorList>
    </citation>
    <scope>NUCLEOTIDE SEQUENCE [LARGE SCALE GENOMIC DNA]</scope>
    <source>
        <strain evidence="3 4">JZ R-35</strain>
    </source>
</reference>
<dbReference type="InterPro" id="IPR041657">
    <property type="entry name" value="HTH_17"/>
</dbReference>
<dbReference type="RefSeq" id="WP_119425599.1">
    <property type="nucleotide sequence ID" value="NZ_QQXK01000030.1"/>
</dbReference>
<sequence length="165" mass="18597">MDGLEKMLEGYPAFLSIHEISEVLRNDVDAIRNRLRDGLLPGFQPIGLRWAMAKSELIDYLRSTRNTTNGTLTGDAAPSRSVDEILDEILEPYPNFLNVPEVSEILRIDPAATRVRLKEGTLPGYQPTGQRWIVAKSELHEYLAGTHNSRTRAKDHDDEPDSEDI</sequence>
<evidence type="ECO:0000313" key="3">
    <source>
        <dbReference type="EMBL" id="RII41306.1"/>
    </source>
</evidence>
<evidence type="ECO:0000259" key="2">
    <source>
        <dbReference type="Pfam" id="PF12728"/>
    </source>
</evidence>
<dbReference type="Pfam" id="PF12728">
    <property type="entry name" value="HTH_17"/>
    <property type="match status" value="1"/>
</dbReference>
<feature type="region of interest" description="Disordered" evidence="1">
    <location>
        <begin position="144"/>
        <end position="165"/>
    </location>
</feature>
<dbReference type="GO" id="GO:0003677">
    <property type="term" value="F:DNA binding"/>
    <property type="evidence" value="ECO:0007669"/>
    <property type="project" value="UniProtKB-KW"/>
</dbReference>
<gene>
    <name evidence="3" type="ORF">DWB68_13265</name>
</gene>
<dbReference type="Proteomes" id="UP000265419">
    <property type="component" value="Unassembled WGS sequence"/>
</dbReference>
<keyword evidence="3" id="KW-0238">DNA-binding</keyword>
<dbReference type="EMBL" id="QQXK01000030">
    <property type="protein sequence ID" value="RII41306.1"/>
    <property type="molecule type" value="Genomic_DNA"/>
</dbReference>
<evidence type="ECO:0000256" key="1">
    <source>
        <dbReference type="SAM" id="MobiDB-lite"/>
    </source>
</evidence>
<organism evidence="3 4">
    <name type="scientific">Galactobacter valiniphilus</name>
    <dbReference type="NCBI Taxonomy" id="2676122"/>
    <lineage>
        <taxon>Bacteria</taxon>
        <taxon>Bacillati</taxon>
        <taxon>Actinomycetota</taxon>
        <taxon>Actinomycetes</taxon>
        <taxon>Micrococcales</taxon>
        <taxon>Micrococcaceae</taxon>
        <taxon>Galactobacter</taxon>
    </lineage>
</organism>